<dbReference type="InterPro" id="IPR013923">
    <property type="entry name" value="Autophagy-rel_prot_16_dom"/>
</dbReference>
<dbReference type="Gene3D" id="1.20.5.170">
    <property type="match status" value="1"/>
</dbReference>
<evidence type="ECO:0000256" key="1">
    <source>
        <dbReference type="ARBA" id="ARBA00004623"/>
    </source>
</evidence>
<dbReference type="GO" id="GO:0030674">
    <property type="term" value="F:protein-macromolecule adaptor activity"/>
    <property type="evidence" value="ECO:0007669"/>
    <property type="project" value="EnsemblFungi"/>
</dbReference>
<comment type="subcellular location">
    <subcellularLocation>
        <location evidence="1">Preautophagosomal structure membrane</location>
        <topology evidence="1">Peripheral membrane protein</topology>
    </subcellularLocation>
</comment>
<dbReference type="OrthoDB" id="8949486at2759"/>
<accession>A0A0W0CY41</accession>
<dbReference type="VEuPathDB" id="FungiDB:GVI51_M09427"/>
<dbReference type="EMBL" id="LLZZ01000117">
    <property type="protein sequence ID" value="KTB04210.1"/>
    <property type="molecule type" value="Genomic_DNA"/>
</dbReference>
<name>A0A0W0CY41_CANGB</name>
<dbReference type="GO" id="GO:0032258">
    <property type="term" value="P:cytoplasm to vacuole targeting by the Cvt pathway"/>
    <property type="evidence" value="ECO:0007669"/>
    <property type="project" value="EnsemblFungi"/>
</dbReference>
<dbReference type="AlphaFoldDB" id="A0A0W0CY41"/>
<evidence type="ECO:0000256" key="2">
    <source>
        <dbReference type="ARBA" id="ARBA00005331"/>
    </source>
</evidence>
<dbReference type="GO" id="GO:1905037">
    <property type="term" value="P:autophagosome organization"/>
    <property type="evidence" value="ECO:0007669"/>
    <property type="project" value="EnsemblFungi"/>
</dbReference>
<dbReference type="GO" id="GO:0042802">
    <property type="term" value="F:identical protein binding"/>
    <property type="evidence" value="ECO:0007669"/>
    <property type="project" value="EnsemblFungi"/>
</dbReference>
<dbReference type="CDD" id="cd22887">
    <property type="entry name" value="Atg16_CCD"/>
    <property type="match status" value="1"/>
</dbReference>
<evidence type="ECO:0000313" key="6">
    <source>
        <dbReference type="EMBL" id="KTB04210.1"/>
    </source>
</evidence>
<dbReference type="VEuPathDB" id="FungiDB:GWK60_M09405"/>
<gene>
    <name evidence="6" type="ORF">AO440_004259</name>
</gene>
<dbReference type="GO" id="GO:0019776">
    <property type="term" value="F:Atg8-family ligase activity"/>
    <property type="evidence" value="ECO:0007669"/>
    <property type="project" value="EnsemblFungi"/>
</dbReference>
<dbReference type="GO" id="GO:0120095">
    <property type="term" value="C:vacuole-isolation membrane contact site"/>
    <property type="evidence" value="ECO:0007669"/>
    <property type="project" value="EnsemblFungi"/>
</dbReference>
<organism evidence="6 7">
    <name type="scientific">Candida glabrata</name>
    <name type="common">Yeast</name>
    <name type="synonym">Torulopsis glabrata</name>
    <dbReference type="NCBI Taxonomy" id="5478"/>
    <lineage>
        <taxon>Eukaryota</taxon>
        <taxon>Fungi</taxon>
        <taxon>Dikarya</taxon>
        <taxon>Ascomycota</taxon>
        <taxon>Saccharomycotina</taxon>
        <taxon>Saccharomycetes</taxon>
        <taxon>Saccharomycetales</taxon>
        <taxon>Saccharomycetaceae</taxon>
        <taxon>Nakaseomyces</taxon>
    </lineage>
</organism>
<sequence>MSLEERLATMLAERDALEKNYCELFEVPVDGRSNDGDAMLLQEALRGKDNEIRMLEERLAVSSKNVERLNDELLGANLEANVLGQKLQDLQQEHDKLLERWMQRVRVEVDKMNAQLE</sequence>
<dbReference type="GO" id="GO:0061908">
    <property type="term" value="C:phagophore"/>
    <property type="evidence" value="ECO:0007669"/>
    <property type="project" value="EnsemblFungi"/>
</dbReference>
<evidence type="ECO:0000313" key="7">
    <source>
        <dbReference type="Proteomes" id="UP000054886"/>
    </source>
</evidence>
<dbReference type="GO" id="GO:0034727">
    <property type="term" value="P:piecemeal microautophagy of the nucleus"/>
    <property type="evidence" value="ECO:0007669"/>
    <property type="project" value="EnsemblFungi"/>
</dbReference>
<dbReference type="GO" id="GO:0034045">
    <property type="term" value="C:phagophore assembly site membrane"/>
    <property type="evidence" value="ECO:0007669"/>
    <property type="project" value="UniProtKB-SubCell"/>
</dbReference>
<dbReference type="GO" id="GO:0034274">
    <property type="term" value="C:Atg12-Atg5-Atg16 complex"/>
    <property type="evidence" value="ECO:0007669"/>
    <property type="project" value="EnsemblFungi"/>
</dbReference>
<comment type="caution">
    <text evidence="6">The sequence shown here is derived from an EMBL/GenBank/DDBJ whole genome shotgun (WGS) entry which is preliminary data.</text>
</comment>
<dbReference type="Proteomes" id="UP000054886">
    <property type="component" value="Unassembled WGS sequence"/>
</dbReference>
<dbReference type="VEuPathDB" id="FungiDB:B1J91_M09471g"/>
<evidence type="ECO:0000259" key="5">
    <source>
        <dbReference type="Pfam" id="PF08614"/>
    </source>
</evidence>
<reference evidence="6 7" key="1">
    <citation type="submission" date="2015-10" db="EMBL/GenBank/DDBJ databases">
        <title>Draft genomes sequences of Candida glabrata isolates 1A, 1B, 2A, 2B, 3A and 3B.</title>
        <authorList>
            <person name="Haavelsrud O.E."/>
            <person name="Gaustad P."/>
        </authorList>
    </citation>
    <scope>NUCLEOTIDE SEQUENCE [LARGE SCALE GENOMIC DNA]</scope>
    <source>
        <strain evidence="6">910700640</strain>
    </source>
</reference>
<dbReference type="Pfam" id="PF08614">
    <property type="entry name" value="ATG16"/>
    <property type="match status" value="1"/>
</dbReference>
<dbReference type="GO" id="GO:0000422">
    <property type="term" value="P:autophagy of mitochondrion"/>
    <property type="evidence" value="ECO:0007669"/>
    <property type="project" value="EnsemblFungi"/>
</dbReference>
<feature type="domain" description="Autophagy-related protein 16" evidence="5">
    <location>
        <begin position="47"/>
        <end position="113"/>
    </location>
</feature>
<evidence type="ECO:0000256" key="3">
    <source>
        <dbReference type="ARBA" id="ARBA00023006"/>
    </source>
</evidence>
<keyword evidence="3" id="KW-0072">Autophagy</keyword>
<comment type="similarity">
    <text evidence="2">Belongs to the ATG16 family.</text>
</comment>
<proteinExistence type="inferred from homology"/>
<evidence type="ECO:0000256" key="4">
    <source>
        <dbReference type="SAM" id="Coils"/>
    </source>
</evidence>
<protein>
    <submittedName>
        <fullName evidence="6">Autophagy protein 16</fullName>
    </submittedName>
</protein>
<dbReference type="VEuPathDB" id="FungiDB:CAGL0M09471g"/>
<keyword evidence="4" id="KW-0175">Coiled coil</keyword>
<dbReference type="VEuPathDB" id="FungiDB:GW608_M09405"/>
<feature type="coiled-coil region" evidence="4">
    <location>
        <begin position="38"/>
        <end position="100"/>
    </location>
</feature>